<name>A0ABQ7W4R9_SOLTU</name>
<accession>A0ABQ7W4R9</accession>
<reference evidence="1 2" key="1">
    <citation type="journal article" date="2021" name="bioRxiv">
        <title>Chromosome-scale and haplotype-resolved genome assembly of a tetraploid potato cultivar.</title>
        <authorList>
            <person name="Sun H."/>
            <person name="Jiao W.-B."/>
            <person name="Krause K."/>
            <person name="Campoy J.A."/>
            <person name="Goel M."/>
            <person name="Folz-Donahue K."/>
            <person name="Kukat C."/>
            <person name="Huettel B."/>
            <person name="Schneeberger K."/>
        </authorList>
    </citation>
    <scope>NUCLEOTIDE SEQUENCE [LARGE SCALE GENOMIC DNA]</scope>
    <source>
        <strain evidence="1">SolTubOtavaFocal</strain>
        <tissue evidence="1">Leaves</tissue>
    </source>
</reference>
<evidence type="ECO:0000313" key="2">
    <source>
        <dbReference type="Proteomes" id="UP000826656"/>
    </source>
</evidence>
<dbReference type="EMBL" id="JAIVGD010000005">
    <property type="protein sequence ID" value="KAH0774812.1"/>
    <property type="molecule type" value="Genomic_DNA"/>
</dbReference>
<organism evidence="1 2">
    <name type="scientific">Solanum tuberosum</name>
    <name type="common">Potato</name>
    <dbReference type="NCBI Taxonomy" id="4113"/>
    <lineage>
        <taxon>Eukaryota</taxon>
        <taxon>Viridiplantae</taxon>
        <taxon>Streptophyta</taxon>
        <taxon>Embryophyta</taxon>
        <taxon>Tracheophyta</taxon>
        <taxon>Spermatophyta</taxon>
        <taxon>Magnoliopsida</taxon>
        <taxon>eudicotyledons</taxon>
        <taxon>Gunneridae</taxon>
        <taxon>Pentapetalae</taxon>
        <taxon>asterids</taxon>
        <taxon>lamiids</taxon>
        <taxon>Solanales</taxon>
        <taxon>Solanaceae</taxon>
        <taxon>Solanoideae</taxon>
        <taxon>Solaneae</taxon>
        <taxon>Solanum</taxon>
    </lineage>
</organism>
<sequence>MANVCSSETDGNHCEEDPMLRKQMPLNLSKDQYEQLLNLLGSLQAVHGVSNSDNVLSGAMNLAGASHHITSNKAILTNIRPLPYPFFISLPNSYKVKVTEIGDSPSEEPSGTW</sequence>
<comment type="caution">
    <text evidence="1">The sequence shown here is derived from an EMBL/GenBank/DDBJ whole genome shotgun (WGS) entry which is preliminary data.</text>
</comment>
<keyword evidence="2" id="KW-1185">Reference proteome</keyword>
<protein>
    <submittedName>
        <fullName evidence="1">Uncharacterized protein</fullName>
    </submittedName>
</protein>
<proteinExistence type="predicted"/>
<evidence type="ECO:0000313" key="1">
    <source>
        <dbReference type="EMBL" id="KAH0774812.1"/>
    </source>
</evidence>
<gene>
    <name evidence="1" type="ORF">KY290_011949</name>
</gene>
<dbReference type="Proteomes" id="UP000826656">
    <property type="component" value="Unassembled WGS sequence"/>
</dbReference>